<dbReference type="SUPFAM" id="SSF54631">
    <property type="entry name" value="CBS-domain pair"/>
    <property type="match status" value="1"/>
</dbReference>
<evidence type="ECO:0000259" key="10">
    <source>
        <dbReference type="PROSITE" id="PS51371"/>
    </source>
</evidence>
<evidence type="ECO:0000313" key="11">
    <source>
        <dbReference type="EMBL" id="TWI54252.1"/>
    </source>
</evidence>
<keyword evidence="4" id="KW-0460">Magnesium</keyword>
<name>A0A562QBY0_9PSED</name>
<dbReference type="Pfam" id="PF03471">
    <property type="entry name" value="CorC_HlyC"/>
    <property type="match status" value="1"/>
</dbReference>
<evidence type="ECO:0000256" key="3">
    <source>
        <dbReference type="ARBA" id="ARBA00022737"/>
    </source>
</evidence>
<dbReference type="CDD" id="cd04590">
    <property type="entry name" value="CBS_pair_CorC_HlyC_assoc"/>
    <property type="match status" value="1"/>
</dbReference>
<feature type="domain" description="CBS" evidence="10">
    <location>
        <begin position="74"/>
        <end position="134"/>
    </location>
</feature>
<dbReference type="Pfam" id="PF00571">
    <property type="entry name" value="CBS"/>
    <property type="match status" value="2"/>
</dbReference>
<dbReference type="AlphaFoldDB" id="A0A562QBY0"/>
<dbReference type="PANTHER" id="PTHR22777:SF27">
    <property type="entry name" value="MAGNESIUM AND COBALT EFFLUX PROTEIN CORC"/>
    <property type="match status" value="1"/>
</dbReference>
<comment type="similarity">
    <text evidence="1">Belongs to the UPF0053 family.</text>
</comment>
<keyword evidence="2" id="KW-0813">Transport</keyword>
<dbReference type="FunFam" id="3.10.580.10:FF:000002">
    <property type="entry name" value="Magnesium/cobalt efflux protein CorC"/>
    <property type="match status" value="1"/>
</dbReference>
<proteinExistence type="inferred from homology"/>
<accession>A0A562QBY0</accession>
<dbReference type="Gene3D" id="3.30.465.10">
    <property type="match status" value="1"/>
</dbReference>
<keyword evidence="5 9" id="KW-0129">CBS domain</keyword>
<dbReference type="SMART" id="SM01091">
    <property type="entry name" value="CorC_HlyC"/>
    <property type="match status" value="1"/>
</dbReference>
<keyword evidence="6" id="KW-0170">Cobalt</keyword>
<feature type="domain" description="CBS" evidence="10">
    <location>
        <begin position="139"/>
        <end position="199"/>
    </location>
</feature>
<dbReference type="Proteomes" id="UP000316905">
    <property type="component" value="Unassembled WGS sequence"/>
</dbReference>
<dbReference type="EMBL" id="VLKY01000006">
    <property type="protein sequence ID" value="TWI54252.1"/>
    <property type="molecule type" value="Genomic_DNA"/>
</dbReference>
<dbReference type="InterPro" id="IPR005170">
    <property type="entry name" value="Transptr-assoc_dom"/>
</dbReference>
<dbReference type="SUPFAM" id="SSF56176">
    <property type="entry name" value="FAD-binding/transporter-associated domain-like"/>
    <property type="match status" value="1"/>
</dbReference>
<dbReference type="Gene3D" id="3.10.580.10">
    <property type="entry name" value="CBS-domain"/>
    <property type="match status" value="1"/>
</dbReference>
<evidence type="ECO:0000256" key="6">
    <source>
        <dbReference type="ARBA" id="ARBA00023285"/>
    </source>
</evidence>
<keyword evidence="12" id="KW-1185">Reference proteome</keyword>
<evidence type="ECO:0000256" key="2">
    <source>
        <dbReference type="ARBA" id="ARBA00022448"/>
    </source>
</evidence>
<dbReference type="InterPro" id="IPR000644">
    <property type="entry name" value="CBS_dom"/>
</dbReference>
<dbReference type="GO" id="GO:0050660">
    <property type="term" value="F:flavin adenine dinucleotide binding"/>
    <property type="evidence" value="ECO:0007669"/>
    <property type="project" value="InterPro"/>
</dbReference>
<dbReference type="InterPro" id="IPR016169">
    <property type="entry name" value="FAD-bd_PCMH_sub2"/>
</dbReference>
<evidence type="ECO:0000256" key="4">
    <source>
        <dbReference type="ARBA" id="ARBA00022842"/>
    </source>
</evidence>
<evidence type="ECO:0000256" key="7">
    <source>
        <dbReference type="ARBA" id="ARBA00037273"/>
    </source>
</evidence>
<dbReference type="SMART" id="SM00116">
    <property type="entry name" value="CBS"/>
    <property type="match status" value="2"/>
</dbReference>
<dbReference type="InterPro" id="IPR044751">
    <property type="entry name" value="Ion_transp-like_CBS"/>
</dbReference>
<dbReference type="Pfam" id="PF21917">
    <property type="entry name" value="NMB0537_N"/>
    <property type="match status" value="1"/>
</dbReference>
<reference evidence="11 12" key="1">
    <citation type="journal article" date="2015" name="Stand. Genomic Sci.">
        <title>Genomic Encyclopedia of Bacterial and Archaeal Type Strains, Phase III: the genomes of soil and plant-associated and newly described type strains.</title>
        <authorList>
            <person name="Whitman W.B."/>
            <person name="Woyke T."/>
            <person name="Klenk H.P."/>
            <person name="Zhou Y."/>
            <person name="Lilburn T.G."/>
            <person name="Beck B.J."/>
            <person name="De Vos P."/>
            <person name="Vandamme P."/>
            <person name="Eisen J.A."/>
            <person name="Garrity G."/>
            <person name="Hugenholtz P."/>
            <person name="Kyrpides N.C."/>
        </authorList>
    </citation>
    <scope>NUCLEOTIDE SEQUENCE [LARGE SCALE GENOMIC DNA]</scope>
    <source>
        <strain evidence="11 12">CGMCC 1.6858</strain>
    </source>
</reference>
<dbReference type="PROSITE" id="PS51371">
    <property type="entry name" value="CBS"/>
    <property type="match status" value="2"/>
</dbReference>
<evidence type="ECO:0000256" key="9">
    <source>
        <dbReference type="PROSITE-ProRule" id="PRU00703"/>
    </source>
</evidence>
<protein>
    <recommendedName>
        <fullName evidence="8">Magnesium and cobalt efflux protein CorC</fullName>
    </recommendedName>
</protein>
<evidence type="ECO:0000256" key="1">
    <source>
        <dbReference type="ARBA" id="ARBA00006337"/>
    </source>
</evidence>
<sequence>MATNRTDMNEDRSSSGHKSWLERIVQAFAHEPKSRQELLELLREAHENKVLDSEALSIVEGAISVADLQVRDIMVPRSQIISVKASQTPEEFLPAVIEAAHSRYPVIGETPDDVLGVLLAKDLLPLIIKHDQDFDLKRLWRPATFVPESKRLNVLLREFRTTHNHMAIVVDEYGGVAGLVTIEDVLEQIVGDIEDEHDVEEESFIKPLPSGDFIVKALTPVQAINDFFETEFPDQDVDTVGGLVMSAFGHLPRRNEEIVIDDFRFRVLNADGRRIHLLRMTPVTER</sequence>
<comment type="function">
    <text evidence="7">Plays a role in the transport of magnesium and cobalt ions.</text>
</comment>
<dbReference type="InterPro" id="IPR036318">
    <property type="entry name" value="FAD-bd_PCMH-like_sf"/>
</dbReference>
<dbReference type="GO" id="GO:0005886">
    <property type="term" value="C:plasma membrane"/>
    <property type="evidence" value="ECO:0007669"/>
    <property type="project" value="TreeGrafter"/>
</dbReference>
<evidence type="ECO:0000313" key="12">
    <source>
        <dbReference type="Proteomes" id="UP000316905"/>
    </source>
</evidence>
<evidence type="ECO:0000256" key="8">
    <source>
        <dbReference type="ARBA" id="ARBA00040729"/>
    </source>
</evidence>
<keyword evidence="3" id="KW-0677">Repeat</keyword>
<dbReference type="InterPro" id="IPR054115">
    <property type="entry name" value="CorC_N"/>
</dbReference>
<dbReference type="InterPro" id="IPR046342">
    <property type="entry name" value="CBS_dom_sf"/>
</dbReference>
<organism evidence="11 12">
    <name type="scientific">Pseudomonas duriflava</name>
    <dbReference type="NCBI Taxonomy" id="459528"/>
    <lineage>
        <taxon>Bacteria</taxon>
        <taxon>Pseudomonadati</taxon>
        <taxon>Pseudomonadota</taxon>
        <taxon>Gammaproteobacteria</taxon>
        <taxon>Pseudomonadales</taxon>
        <taxon>Pseudomonadaceae</taxon>
        <taxon>Pseudomonas</taxon>
    </lineage>
</organism>
<gene>
    <name evidence="11" type="ORF">IQ22_02115</name>
</gene>
<evidence type="ECO:0000256" key="5">
    <source>
        <dbReference type="ARBA" id="ARBA00023122"/>
    </source>
</evidence>
<comment type="caution">
    <text evidence="11">The sequence shown here is derived from an EMBL/GenBank/DDBJ whole genome shotgun (WGS) entry which is preliminary data.</text>
</comment>
<dbReference type="PANTHER" id="PTHR22777">
    <property type="entry name" value="HEMOLYSIN-RELATED"/>
    <property type="match status" value="1"/>
</dbReference>